<evidence type="ECO:0000256" key="1">
    <source>
        <dbReference type="SAM" id="Phobius"/>
    </source>
</evidence>
<dbReference type="EnsemblBacteria" id="AAR36040">
    <property type="protein sequence ID" value="AAR36040"/>
    <property type="gene ID" value="GSU2668"/>
</dbReference>
<keyword evidence="1" id="KW-0812">Transmembrane</keyword>
<accession>Q749S4</accession>
<feature type="transmembrane region" description="Helical" evidence="1">
    <location>
        <begin position="35"/>
        <end position="55"/>
    </location>
</feature>
<protein>
    <submittedName>
        <fullName evidence="2">Uncharacterized protein</fullName>
    </submittedName>
</protein>
<keyword evidence="1" id="KW-0472">Membrane</keyword>
<evidence type="ECO:0000313" key="2">
    <source>
        <dbReference type="EMBL" id="AAR36040.1"/>
    </source>
</evidence>
<proteinExistence type="predicted"/>
<dbReference type="OrthoDB" id="331624at2"/>
<feature type="transmembrane region" description="Helical" evidence="1">
    <location>
        <begin position="61"/>
        <end position="79"/>
    </location>
</feature>
<dbReference type="HOGENOM" id="CLU_2395524_0_0_7"/>
<sequence length="93" mass="10105">MYQESEIFNLVLGVISLIFFAGFGTRRLSIPRSLLIAYGCLLLSYLFTVVEGFIAPDAFNLLEHLAVAVAGVVFAYGCLHISRKQSSEGNGTS</sequence>
<dbReference type="RefSeq" id="WP_010943306.1">
    <property type="nucleotide sequence ID" value="NC_002939.5"/>
</dbReference>
<reference evidence="2 3" key="2">
    <citation type="journal article" date="2012" name="BMC Genomics">
        <title>Comparative genomic analysis of Geobacter sulfurreducens KN400, a strain with enhanced capacity for extracellular electron transfer and electricity production.</title>
        <authorList>
            <person name="Butler J.E."/>
            <person name="Young N.D."/>
            <person name="Aklujkar M."/>
            <person name="Lovley D.R."/>
        </authorList>
    </citation>
    <scope>NUCLEOTIDE SEQUENCE [LARGE SCALE GENOMIC DNA]</scope>
    <source>
        <strain evidence="3">ATCC 51573 / DSM 12127 / PCA</strain>
    </source>
</reference>
<dbReference type="KEGG" id="gsu:GSU2668"/>
<dbReference type="STRING" id="243231.GSU2668"/>
<dbReference type="Proteomes" id="UP000000577">
    <property type="component" value="Chromosome"/>
</dbReference>
<dbReference type="PATRIC" id="fig|243231.5.peg.2699"/>
<dbReference type="AlphaFoldDB" id="Q749S4"/>
<keyword evidence="1" id="KW-1133">Transmembrane helix</keyword>
<evidence type="ECO:0000313" key="3">
    <source>
        <dbReference type="Proteomes" id="UP000000577"/>
    </source>
</evidence>
<reference evidence="2 3" key="1">
    <citation type="journal article" date="2003" name="Science">
        <title>Genome of Geobacter sulfurreducens: metal reduction in subsurface environments.</title>
        <authorList>
            <person name="Methe B.A."/>
            <person name="Nelson K.E."/>
            <person name="Eisen J.A."/>
            <person name="Paulsen I.T."/>
            <person name="Nelson W."/>
            <person name="Heidelberg J.F."/>
            <person name="Wu D."/>
            <person name="Wu M."/>
            <person name="Ward N."/>
            <person name="Beanan M.J."/>
            <person name="Dodson R.J."/>
            <person name="Madupu R."/>
            <person name="Brinkac L.M."/>
            <person name="Daugherty S.C."/>
            <person name="DeBoy R.T."/>
            <person name="Durkin A.S."/>
            <person name="Gwinn M."/>
            <person name="Kolonay J.F."/>
            <person name="Sullivan S.A."/>
            <person name="Haft D.H."/>
            <person name="Selengut J."/>
            <person name="Davidsen T.M."/>
            <person name="Zafar N."/>
            <person name="White O."/>
            <person name="Tran B."/>
            <person name="Romero C."/>
            <person name="Forberger H.A."/>
            <person name="Weidman J."/>
            <person name="Khouri H."/>
            <person name="Feldblyum T.V."/>
            <person name="Utterback T.R."/>
            <person name="Van Aken S.E."/>
            <person name="Lovley D.R."/>
            <person name="Fraser C.M."/>
        </authorList>
    </citation>
    <scope>NUCLEOTIDE SEQUENCE [LARGE SCALE GENOMIC DNA]</scope>
    <source>
        <strain evidence="3">ATCC 51573 / DSM 12127 / PCA</strain>
    </source>
</reference>
<name>Q749S4_GEOSL</name>
<dbReference type="EMBL" id="AE017180">
    <property type="protein sequence ID" value="AAR36040.1"/>
    <property type="molecule type" value="Genomic_DNA"/>
</dbReference>
<gene>
    <name evidence="2" type="ordered locus">GSU2668</name>
</gene>
<organism evidence="2 3">
    <name type="scientific">Geobacter sulfurreducens (strain ATCC 51573 / DSM 12127 / PCA)</name>
    <dbReference type="NCBI Taxonomy" id="243231"/>
    <lineage>
        <taxon>Bacteria</taxon>
        <taxon>Pseudomonadati</taxon>
        <taxon>Thermodesulfobacteriota</taxon>
        <taxon>Desulfuromonadia</taxon>
        <taxon>Geobacterales</taxon>
        <taxon>Geobacteraceae</taxon>
        <taxon>Geobacter</taxon>
    </lineage>
</organism>
<keyword evidence="3" id="KW-1185">Reference proteome</keyword>
<feature type="transmembrane region" description="Helical" evidence="1">
    <location>
        <begin position="6"/>
        <end position="23"/>
    </location>
</feature>
<dbReference type="InParanoid" id="Q749S4"/>